<feature type="transmembrane region" description="Helical" evidence="8">
    <location>
        <begin position="352"/>
        <end position="371"/>
    </location>
</feature>
<sequence>MDNATKTASDRKAAPWTHIAALAALVAVMGLVHTLTAGLGLLSGDEAYYWLWSRELQLSYFDHPGMAAWWLAGTTALFGTSELAVRLPSILSSALVTLLIYDITRRAFDSSAAGLTAALWLNLTLLFGAASVIATPDAPLLVFWALALWASVRLLREDRAVWLYLLAIALGLGFTGKYTMVLIVPGILSLFVLFRQGWRWWARAQHLILATLLALACTAPVLVWNWQHDWVSFRKQLSHSFDSAVSDPLLSLATFAGTQIGLITPLLFGFCLWGMVWALWAGWHRRRAEWFLLGATSAPVLAFFVHHSWGGLVQPHWAGPAWIGGIAAAAGGWVAISGPVRLGPRWVMLRRLYLAAPALAGILLAVVYLQMATAILPIPPKLDPLGRLGGWDRLAEAVQTHRVERPDTFVFVAKHELSGLLSYYLPDHPVVFLTGSDGVPRIPSYGRDDVVPLAGRNALFVSRTGRHAIEDISLYFERVTLLDVIERKWGGRTIDRYEIWLAESYQTGLFKDRRDVQ</sequence>
<dbReference type="GO" id="GO:0009103">
    <property type="term" value="P:lipopolysaccharide biosynthetic process"/>
    <property type="evidence" value="ECO:0007669"/>
    <property type="project" value="UniProtKB-ARBA"/>
</dbReference>
<evidence type="ECO:0000256" key="2">
    <source>
        <dbReference type="ARBA" id="ARBA00022475"/>
    </source>
</evidence>
<accession>A0A1H6H075</accession>
<feature type="domain" description="Glycosyltransferase RgtA/B/C/D-like" evidence="9">
    <location>
        <begin position="62"/>
        <end position="224"/>
    </location>
</feature>
<comment type="subcellular location">
    <subcellularLocation>
        <location evidence="1">Cell membrane</location>
        <topology evidence="1">Multi-pass membrane protein</topology>
    </subcellularLocation>
</comment>
<feature type="transmembrane region" description="Helical" evidence="8">
    <location>
        <begin position="113"/>
        <end position="134"/>
    </location>
</feature>
<evidence type="ECO:0000313" key="11">
    <source>
        <dbReference type="Proteomes" id="UP000182983"/>
    </source>
</evidence>
<keyword evidence="7 8" id="KW-0472">Membrane</keyword>
<dbReference type="OrthoDB" id="9811222at2"/>
<evidence type="ECO:0000256" key="8">
    <source>
        <dbReference type="SAM" id="Phobius"/>
    </source>
</evidence>
<evidence type="ECO:0000259" key="9">
    <source>
        <dbReference type="Pfam" id="PF13231"/>
    </source>
</evidence>
<dbReference type="PANTHER" id="PTHR33908">
    <property type="entry name" value="MANNOSYLTRANSFERASE YKCB-RELATED"/>
    <property type="match status" value="1"/>
</dbReference>
<keyword evidence="4 10" id="KW-0808">Transferase</keyword>
<dbReference type="InterPro" id="IPR050297">
    <property type="entry name" value="LipidA_mod_glycosyltrf_83"/>
</dbReference>
<dbReference type="InterPro" id="IPR038731">
    <property type="entry name" value="RgtA/B/C-like"/>
</dbReference>
<keyword evidence="6 8" id="KW-1133">Transmembrane helix</keyword>
<keyword evidence="5 8" id="KW-0812">Transmembrane</keyword>
<evidence type="ECO:0000313" key="10">
    <source>
        <dbReference type="EMBL" id="SEH27544.1"/>
    </source>
</evidence>
<feature type="transmembrane region" description="Helical" evidence="8">
    <location>
        <begin position="260"/>
        <end position="283"/>
    </location>
</feature>
<protein>
    <submittedName>
        <fullName evidence="10">Dolichyl-phosphate-mannose-protein mannosyltransferase</fullName>
    </submittedName>
</protein>
<feature type="transmembrane region" description="Helical" evidence="8">
    <location>
        <begin position="321"/>
        <end position="340"/>
    </location>
</feature>
<keyword evidence="11" id="KW-1185">Reference proteome</keyword>
<dbReference type="Pfam" id="PF13231">
    <property type="entry name" value="PMT_2"/>
    <property type="match status" value="1"/>
</dbReference>
<evidence type="ECO:0000256" key="7">
    <source>
        <dbReference type="ARBA" id="ARBA00023136"/>
    </source>
</evidence>
<evidence type="ECO:0000256" key="6">
    <source>
        <dbReference type="ARBA" id="ARBA00022989"/>
    </source>
</evidence>
<dbReference type="RefSeq" id="WP_074765302.1">
    <property type="nucleotide sequence ID" value="NZ_FNWO01000002.1"/>
</dbReference>
<feature type="transmembrane region" description="Helical" evidence="8">
    <location>
        <begin position="206"/>
        <end position="226"/>
    </location>
</feature>
<gene>
    <name evidence="10" type="ORF">SAMN04244559_00535</name>
</gene>
<dbReference type="GO" id="GO:0016763">
    <property type="term" value="F:pentosyltransferase activity"/>
    <property type="evidence" value="ECO:0007669"/>
    <property type="project" value="TreeGrafter"/>
</dbReference>
<reference evidence="11" key="1">
    <citation type="submission" date="2016-10" db="EMBL/GenBank/DDBJ databases">
        <authorList>
            <person name="Varghese N."/>
            <person name="Submissions S."/>
        </authorList>
    </citation>
    <scope>NUCLEOTIDE SEQUENCE [LARGE SCALE GENOMIC DNA]</scope>
    <source>
        <strain evidence="11">DSM 13234</strain>
    </source>
</reference>
<feature type="transmembrane region" description="Helical" evidence="8">
    <location>
        <begin position="21"/>
        <end position="42"/>
    </location>
</feature>
<keyword evidence="2" id="KW-1003">Cell membrane</keyword>
<dbReference type="EMBL" id="FNWO01000002">
    <property type="protein sequence ID" value="SEH27544.1"/>
    <property type="molecule type" value="Genomic_DNA"/>
</dbReference>
<dbReference type="GO" id="GO:0005886">
    <property type="term" value="C:plasma membrane"/>
    <property type="evidence" value="ECO:0007669"/>
    <property type="project" value="UniProtKB-SubCell"/>
</dbReference>
<evidence type="ECO:0000256" key="5">
    <source>
        <dbReference type="ARBA" id="ARBA00022692"/>
    </source>
</evidence>
<proteinExistence type="predicted"/>
<feature type="transmembrane region" description="Helical" evidence="8">
    <location>
        <begin position="290"/>
        <end position="309"/>
    </location>
</feature>
<evidence type="ECO:0000256" key="1">
    <source>
        <dbReference type="ARBA" id="ARBA00004651"/>
    </source>
</evidence>
<dbReference type="AlphaFoldDB" id="A0A1H6H075"/>
<evidence type="ECO:0000256" key="3">
    <source>
        <dbReference type="ARBA" id="ARBA00022676"/>
    </source>
</evidence>
<name>A0A1H6H075_MAGFU</name>
<keyword evidence="3 10" id="KW-0328">Glycosyltransferase</keyword>
<dbReference type="PANTHER" id="PTHR33908:SF11">
    <property type="entry name" value="MEMBRANE PROTEIN"/>
    <property type="match status" value="1"/>
</dbReference>
<feature type="transmembrane region" description="Helical" evidence="8">
    <location>
        <begin position="161"/>
        <end position="194"/>
    </location>
</feature>
<evidence type="ECO:0000256" key="4">
    <source>
        <dbReference type="ARBA" id="ARBA00022679"/>
    </source>
</evidence>
<organism evidence="10 11">
    <name type="scientific">Magnetospirillum fulvum</name>
    <name type="common">Rhodospirillum fulvum</name>
    <dbReference type="NCBI Taxonomy" id="1082"/>
    <lineage>
        <taxon>Bacteria</taxon>
        <taxon>Pseudomonadati</taxon>
        <taxon>Pseudomonadota</taxon>
        <taxon>Alphaproteobacteria</taxon>
        <taxon>Rhodospirillales</taxon>
        <taxon>Rhodospirillaceae</taxon>
        <taxon>Magnetospirillum</taxon>
    </lineage>
</organism>
<dbReference type="Proteomes" id="UP000182983">
    <property type="component" value="Unassembled WGS sequence"/>
</dbReference>